<keyword evidence="3" id="KW-0325">Glycoprotein</keyword>
<dbReference type="Pfam" id="PF00100">
    <property type="entry name" value="Zona_pellucida"/>
    <property type="match status" value="1"/>
</dbReference>
<evidence type="ECO:0000313" key="5">
    <source>
        <dbReference type="EMBL" id="KAG7325401.1"/>
    </source>
</evidence>
<dbReference type="EMBL" id="JAHKSW010000013">
    <property type="protein sequence ID" value="KAG7325401.1"/>
    <property type="molecule type" value="Genomic_DNA"/>
</dbReference>
<name>A0A9D3SI83_9TELE</name>
<evidence type="ECO:0000313" key="6">
    <source>
        <dbReference type="Proteomes" id="UP000824219"/>
    </source>
</evidence>
<dbReference type="Gene3D" id="2.60.40.4100">
    <property type="entry name" value="Zona pellucida, ZP-C domain"/>
    <property type="match status" value="1"/>
</dbReference>
<dbReference type="AlphaFoldDB" id="A0A9D3SI83"/>
<dbReference type="InterPro" id="IPR055355">
    <property type="entry name" value="ZP-C"/>
</dbReference>
<accession>A0A9D3SI83</accession>
<dbReference type="OrthoDB" id="9987373at2759"/>
<protein>
    <recommendedName>
        <fullName evidence="4">ZP domain-containing protein</fullName>
    </recommendedName>
</protein>
<feature type="domain" description="ZP" evidence="4">
    <location>
        <begin position="14"/>
        <end position="263"/>
    </location>
</feature>
<sequence length="292" mass="31993">MTPPSTNTLDAIETCSGSTGSLSLSRCQLFEAGYSADVLHLNDPSCKGEVQNNRLVFKYDSNASLCGTTLENNGTHVIFKNNVGTTNMTGLISHTGGFNIAISCVYPLIQNISMPTHIEVTGSEISKELSIEGTYQILMIPYTDATFLVPYSGNVTLQVNHQMYIAVQVDQFDSTQIALVLDNCWATPVNQMDYSIRWNLIVNKCPKPSDGSVSVLQNGVSTSSRFSFSMFTFANFSPKIYLHCQVHLCLQKTGNCTLAPPSYPEMLSDKQSPVRLVATEFNRLLSGLLAFL</sequence>
<dbReference type="Gene3D" id="2.60.40.3210">
    <property type="entry name" value="Zona pellucida, ZP-N domain"/>
    <property type="match status" value="1"/>
</dbReference>
<dbReference type="PRINTS" id="PR00023">
    <property type="entry name" value="ZPELLUCIDA"/>
</dbReference>
<gene>
    <name evidence="5" type="ORF">KOW79_011717</name>
</gene>
<keyword evidence="1" id="KW-0732">Signal</keyword>
<comment type="caution">
    <text evidence="5">The sequence shown here is derived from an EMBL/GenBank/DDBJ whole genome shotgun (WGS) entry which is preliminary data.</text>
</comment>
<evidence type="ECO:0000256" key="3">
    <source>
        <dbReference type="ARBA" id="ARBA00023180"/>
    </source>
</evidence>
<dbReference type="InterPro" id="IPR042235">
    <property type="entry name" value="ZP-C_dom"/>
</dbReference>
<dbReference type="Proteomes" id="UP000824219">
    <property type="component" value="Linkage Group LG13"/>
</dbReference>
<dbReference type="SMART" id="SM00241">
    <property type="entry name" value="ZP"/>
    <property type="match status" value="1"/>
</dbReference>
<keyword evidence="2" id="KW-1015">Disulfide bond</keyword>
<dbReference type="InterPro" id="IPR048290">
    <property type="entry name" value="ZP_chr"/>
</dbReference>
<keyword evidence="6" id="KW-1185">Reference proteome</keyword>
<reference evidence="5 6" key="1">
    <citation type="submission" date="2021-06" db="EMBL/GenBank/DDBJ databases">
        <title>Chromosome-level genome assembly of the red-tail catfish (Hemibagrus wyckioides).</title>
        <authorList>
            <person name="Shao F."/>
        </authorList>
    </citation>
    <scope>NUCLEOTIDE SEQUENCE [LARGE SCALE GENOMIC DNA]</scope>
    <source>
        <strain evidence="5">EC202008001</strain>
        <tissue evidence="5">Blood</tissue>
    </source>
</reference>
<evidence type="ECO:0000256" key="2">
    <source>
        <dbReference type="ARBA" id="ARBA00023157"/>
    </source>
</evidence>
<proteinExistence type="predicted"/>
<dbReference type="PANTHER" id="PTHR14002">
    <property type="entry name" value="ENDOGLIN/TGF-BETA RECEPTOR TYPE III"/>
    <property type="match status" value="1"/>
</dbReference>
<organism evidence="5 6">
    <name type="scientific">Hemibagrus wyckioides</name>
    <dbReference type="NCBI Taxonomy" id="337641"/>
    <lineage>
        <taxon>Eukaryota</taxon>
        <taxon>Metazoa</taxon>
        <taxon>Chordata</taxon>
        <taxon>Craniata</taxon>
        <taxon>Vertebrata</taxon>
        <taxon>Euteleostomi</taxon>
        <taxon>Actinopterygii</taxon>
        <taxon>Neopterygii</taxon>
        <taxon>Teleostei</taxon>
        <taxon>Ostariophysi</taxon>
        <taxon>Siluriformes</taxon>
        <taxon>Bagridae</taxon>
        <taxon>Hemibagrus</taxon>
    </lineage>
</organism>
<dbReference type="InterPro" id="IPR001507">
    <property type="entry name" value="ZP_dom"/>
</dbReference>
<evidence type="ECO:0000259" key="4">
    <source>
        <dbReference type="PROSITE" id="PS51034"/>
    </source>
</evidence>
<dbReference type="PROSITE" id="PS51034">
    <property type="entry name" value="ZP_2"/>
    <property type="match status" value="1"/>
</dbReference>
<evidence type="ECO:0000256" key="1">
    <source>
        <dbReference type="ARBA" id="ARBA00022729"/>
    </source>
</evidence>
<dbReference type="PANTHER" id="PTHR14002:SF50">
    <property type="entry name" value="ALPHA-TECTORIN-LIKE-RELATED"/>
    <property type="match status" value="1"/>
</dbReference>